<keyword evidence="1" id="KW-0472">Membrane</keyword>
<dbReference type="AlphaFoldDB" id="G6AYB5"/>
<keyword evidence="1" id="KW-1133">Transmembrane helix</keyword>
<evidence type="ECO:0000313" key="2">
    <source>
        <dbReference type="EMBL" id="EHJ39491.1"/>
    </source>
</evidence>
<gene>
    <name evidence="2" type="ORF">HMPREF0673_01625</name>
</gene>
<organism evidence="2 3">
    <name type="scientific">Leyella stercorea DSM 18206</name>
    <dbReference type="NCBI Taxonomy" id="1002367"/>
    <lineage>
        <taxon>Bacteria</taxon>
        <taxon>Pseudomonadati</taxon>
        <taxon>Bacteroidota</taxon>
        <taxon>Bacteroidia</taxon>
        <taxon>Bacteroidales</taxon>
        <taxon>Prevotellaceae</taxon>
        <taxon>Leyella</taxon>
    </lineage>
</organism>
<keyword evidence="1" id="KW-0812">Transmembrane</keyword>
<dbReference type="EMBL" id="AFZZ01000145">
    <property type="protein sequence ID" value="EHJ39491.1"/>
    <property type="molecule type" value="Genomic_DNA"/>
</dbReference>
<accession>G6AYB5</accession>
<reference evidence="2 3" key="1">
    <citation type="submission" date="2011-08" db="EMBL/GenBank/DDBJ databases">
        <authorList>
            <person name="Weinstock G."/>
            <person name="Sodergren E."/>
            <person name="Clifton S."/>
            <person name="Fulton L."/>
            <person name="Fulton B."/>
            <person name="Courtney L."/>
            <person name="Fronick C."/>
            <person name="Harrison M."/>
            <person name="Strong C."/>
            <person name="Farmer C."/>
            <person name="Delahaunty K."/>
            <person name="Markovic C."/>
            <person name="Hall O."/>
            <person name="Minx P."/>
            <person name="Tomlinson C."/>
            <person name="Mitreva M."/>
            <person name="Hou S."/>
            <person name="Chen J."/>
            <person name="Wollam A."/>
            <person name="Pepin K.H."/>
            <person name="Johnson M."/>
            <person name="Bhonagiri V."/>
            <person name="Zhang X."/>
            <person name="Suruliraj S."/>
            <person name="Warren W."/>
            <person name="Chinwalla A."/>
            <person name="Mardis E.R."/>
            <person name="Wilson R.K."/>
        </authorList>
    </citation>
    <scope>NUCLEOTIDE SEQUENCE [LARGE SCALE GENOMIC DNA]</scope>
    <source>
        <strain evidence="2 3">DSM 18206</strain>
    </source>
</reference>
<feature type="non-terminal residue" evidence="2">
    <location>
        <position position="119"/>
    </location>
</feature>
<sequence length="119" mass="14070">MLKMQFEHGYYILFMKNANSVHKNNTFLYIFTKPRLLNIVFLSLFPFIFLSKFKKYINFVVDVNICCTFQHIQLINVIFTYQTYRPHKQCLFMSALSNAKIRRGGTNPPEGVSKLPYSK</sequence>
<dbReference type="HOGENOM" id="CLU_2066439_0_0_10"/>
<evidence type="ECO:0000256" key="1">
    <source>
        <dbReference type="SAM" id="Phobius"/>
    </source>
</evidence>
<dbReference type="Proteomes" id="UP000004407">
    <property type="component" value="Unassembled WGS sequence"/>
</dbReference>
<comment type="caution">
    <text evidence="2">The sequence shown here is derived from an EMBL/GenBank/DDBJ whole genome shotgun (WGS) entry which is preliminary data.</text>
</comment>
<name>G6AYB5_9BACT</name>
<proteinExistence type="predicted"/>
<evidence type="ECO:0000313" key="3">
    <source>
        <dbReference type="Proteomes" id="UP000004407"/>
    </source>
</evidence>
<feature type="transmembrane region" description="Helical" evidence="1">
    <location>
        <begin position="27"/>
        <end position="50"/>
    </location>
</feature>
<protein>
    <submittedName>
        <fullName evidence="2">Uncharacterized protein</fullName>
    </submittedName>
</protein>